<feature type="transmembrane region" description="Helical" evidence="1">
    <location>
        <begin position="12"/>
        <end position="32"/>
    </location>
</feature>
<feature type="transmembrane region" description="Helical" evidence="1">
    <location>
        <begin position="74"/>
        <end position="92"/>
    </location>
</feature>
<dbReference type="InterPro" id="IPR012549">
    <property type="entry name" value="EptA-like_N"/>
</dbReference>
<evidence type="ECO:0000313" key="3">
    <source>
        <dbReference type="EMBL" id="MDH1508118.1"/>
    </source>
</evidence>
<sequence>MFSAVRIKVVPFVLLLALVFAFLLNWPVLLHFYDILSNIEHFKIGFVVSIPFLLVAALNFVFMPFSIRFLMKPFFAFLFVTGSIASYTMMKYRVLFDGDMIQNIFETNQSEAFAYVNAPIIIWVILTGLLP</sequence>
<feature type="transmembrane region" description="Helical" evidence="1">
    <location>
        <begin position="44"/>
        <end position="62"/>
    </location>
</feature>
<feature type="domain" description="Phosphoethanolamine transferase N-terminal" evidence="2">
    <location>
        <begin position="54"/>
        <end position="131"/>
    </location>
</feature>
<evidence type="ECO:0000259" key="2">
    <source>
        <dbReference type="Pfam" id="PF08019"/>
    </source>
</evidence>
<dbReference type="Pfam" id="PF08019">
    <property type="entry name" value="EptA_B_N"/>
    <property type="match status" value="1"/>
</dbReference>
<evidence type="ECO:0000313" key="4">
    <source>
        <dbReference type="Proteomes" id="UP001161704"/>
    </source>
</evidence>
<gene>
    <name evidence="3" type="ORF">N5I20_24115</name>
</gene>
<protein>
    <submittedName>
        <fullName evidence="3">DUF1705 domain-containing protein</fullName>
    </submittedName>
</protein>
<dbReference type="GO" id="GO:0016776">
    <property type="term" value="F:phosphotransferase activity, phosphate group as acceptor"/>
    <property type="evidence" value="ECO:0007669"/>
    <property type="project" value="TreeGrafter"/>
</dbReference>
<dbReference type="GO" id="GO:0005886">
    <property type="term" value="C:plasma membrane"/>
    <property type="evidence" value="ECO:0007669"/>
    <property type="project" value="UniProtKB-SubCell"/>
</dbReference>
<keyword evidence="1" id="KW-0812">Transmembrane</keyword>
<keyword evidence="1" id="KW-0472">Membrane</keyword>
<organism evidence="3 4">
    <name type="scientific">Aeromonas caviae</name>
    <name type="common">Aeromonas punctata</name>
    <dbReference type="NCBI Taxonomy" id="648"/>
    <lineage>
        <taxon>Bacteria</taxon>
        <taxon>Pseudomonadati</taxon>
        <taxon>Pseudomonadota</taxon>
        <taxon>Gammaproteobacteria</taxon>
        <taxon>Aeromonadales</taxon>
        <taxon>Aeromonadaceae</taxon>
        <taxon>Aeromonas</taxon>
    </lineage>
</organism>
<keyword evidence="1" id="KW-1133">Transmembrane helix</keyword>
<reference evidence="3" key="1">
    <citation type="submission" date="2022-09" db="EMBL/GenBank/DDBJ databases">
        <title>Intensive care unit water sources are persistently colonized with multi-drug resistant bacteria and are the site of extensive horizontal gene transfer of antibiotic resistance genes.</title>
        <authorList>
            <person name="Diorio-Toth L."/>
        </authorList>
    </citation>
    <scope>NUCLEOTIDE SEQUENCE</scope>
    <source>
        <strain evidence="3">GD03710</strain>
    </source>
</reference>
<dbReference type="InterPro" id="IPR040423">
    <property type="entry name" value="PEA_transferase"/>
</dbReference>
<dbReference type="EMBL" id="JAOCIZ010000285">
    <property type="protein sequence ID" value="MDH1508118.1"/>
    <property type="molecule type" value="Genomic_DNA"/>
</dbReference>
<feature type="non-terminal residue" evidence="3">
    <location>
        <position position="131"/>
    </location>
</feature>
<accession>A0AA42RDA2</accession>
<comment type="caution">
    <text evidence="3">The sequence shown here is derived from an EMBL/GenBank/DDBJ whole genome shotgun (WGS) entry which is preliminary data.</text>
</comment>
<dbReference type="RefSeq" id="WP_279983217.1">
    <property type="nucleotide sequence ID" value="NZ_JAOCIZ010000285.1"/>
</dbReference>
<dbReference type="PANTHER" id="PTHR30443">
    <property type="entry name" value="INNER MEMBRANE PROTEIN"/>
    <property type="match status" value="1"/>
</dbReference>
<dbReference type="PANTHER" id="PTHR30443:SF0">
    <property type="entry name" value="PHOSPHOETHANOLAMINE TRANSFERASE EPTA"/>
    <property type="match status" value="1"/>
</dbReference>
<dbReference type="Proteomes" id="UP001161704">
    <property type="component" value="Unassembled WGS sequence"/>
</dbReference>
<name>A0AA42RDA2_AERCA</name>
<feature type="transmembrane region" description="Helical" evidence="1">
    <location>
        <begin position="112"/>
        <end position="130"/>
    </location>
</feature>
<dbReference type="AlphaFoldDB" id="A0AA42RDA2"/>
<dbReference type="GO" id="GO:0009244">
    <property type="term" value="P:lipopolysaccharide core region biosynthetic process"/>
    <property type="evidence" value="ECO:0007669"/>
    <property type="project" value="TreeGrafter"/>
</dbReference>
<evidence type="ECO:0000256" key="1">
    <source>
        <dbReference type="SAM" id="Phobius"/>
    </source>
</evidence>
<proteinExistence type="predicted"/>